<reference evidence="2" key="1">
    <citation type="journal article" date="2015" name="Nature">
        <title>Complex archaea that bridge the gap between prokaryotes and eukaryotes.</title>
        <authorList>
            <person name="Spang A."/>
            <person name="Saw J.H."/>
            <person name="Jorgensen S.L."/>
            <person name="Zaremba-Niedzwiedzka K."/>
            <person name="Martijn J."/>
            <person name="Lind A.E."/>
            <person name="van Eijk R."/>
            <person name="Schleper C."/>
            <person name="Guy L."/>
            <person name="Ettema T.J."/>
        </authorList>
    </citation>
    <scope>NUCLEOTIDE SEQUENCE</scope>
</reference>
<sequence>MKKRNIPLLIMLGLLIITIITAIIATALGVQLIALDDVHVSIASFDYWSVGHFLNGVALFVVLFTFGWIIHNLTDKPKDPINEPDFKKFVLYWVIILVIAVIWEIVENTLLYMVGIKVKFDSAANMITDITIWSIGGCVGWYMTDLMFLSDKYLRAYYIYGFMSLTMGLLIFIVFGFITTLP</sequence>
<feature type="transmembrane region" description="Helical" evidence="1">
    <location>
        <begin position="126"/>
        <end position="144"/>
    </location>
</feature>
<keyword evidence="1" id="KW-0472">Membrane</keyword>
<keyword evidence="1" id="KW-0812">Transmembrane</keyword>
<organism evidence="2">
    <name type="scientific">marine sediment metagenome</name>
    <dbReference type="NCBI Taxonomy" id="412755"/>
    <lineage>
        <taxon>unclassified sequences</taxon>
        <taxon>metagenomes</taxon>
        <taxon>ecological metagenomes</taxon>
    </lineage>
</organism>
<feature type="transmembrane region" description="Helical" evidence="1">
    <location>
        <begin position="47"/>
        <end position="69"/>
    </location>
</feature>
<name>A0A0F9NZM8_9ZZZZ</name>
<dbReference type="EMBL" id="LAZR01002986">
    <property type="protein sequence ID" value="KKN23304.1"/>
    <property type="molecule type" value="Genomic_DNA"/>
</dbReference>
<gene>
    <name evidence="2" type="ORF">LCGC14_0906400</name>
</gene>
<dbReference type="AlphaFoldDB" id="A0A0F9NZM8"/>
<keyword evidence="1" id="KW-1133">Transmembrane helix</keyword>
<comment type="caution">
    <text evidence="2">The sequence shown here is derived from an EMBL/GenBank/DDBJ whole genome shotgun (WGS) entry which is preliminary data.</text>
</comment>
<feature type="transmembrane region" description="Helical" evidence="1">
    <location>
        <begin position="89"/>
        <end position="106"/>
    </location>
</feature>
<proteinExistence type="predicted"/>
<feature type="transmembrane region" description="Helical" evidence="1">
    <location>
        <begin position="156"/>
        <end position="178"/>
    </location>
</feature>
<feature type="transmembrane region" description="Helical" evidence="1">
    <location>
        <begin position="12"/>
        <end position="35"/>
    </location>
</feature>
<evidence type="ECO:0000256" key="1">
    <source>
        <dbReference type="SAM" id="Phobius"/>
    </source>
</evidence>
<evidence type="ECO:0000313" key="2">
    <source>
        <dbReference type="EMBL" id="KKN23304.1"/>
    </source>
</evidence>
<accession>A0A0F9NZM8</accession>
<protein>
    <submittedName>
        <fullName evidence="2">Uncharacterized protein</fullName>
    </submittedName>
</protein>